<protein>
    <recommendedName>
        <fullName evidence="15">CAAX prenyl protease</fullName>
        <ecNumber evidence="15">3.4.24.84</ecNumber>
    </recommendedName>
</protein>
<evidence type="ECO:0000259" key="17">
    <source>
        <dbReference type="Pfam" id="PF16491"/>
    </source>
</evidence>
<comment type="subcellular location">
    <subcellularLocation>
        <location evidence="1 15">Endoplasmic reticulum membrane</location>
        <topology evidence="1 15">Multi-pass membrane protein</topology>
    </subcellularLocation>
</comment>
<dbReference type="Pfam" id="PF01435">
    <property type="entry name" value="Peptidase_M48"/>
    <property type="match status" value="1"/>
</dbReference>
<evidence type="ECO:0000256" key="14">
    <source>
        <dbReference type="PIRSR" id="PIRSR627057-2"/>
    </source>
</evidence>
<feature type="transmembrane region" description="Helical" evidence="15">
    <location>
        <begin position="89"/>
        <end position="112"/>
    </location>
</feature>
<dbReference type="AlphaFoldDB" id="A0A164WSF5"/>
<dbReference type="Pfam" id="PF16491">
    <property type="entry name" value="Peptidase_M48_N"/>
    <property type="match status" value="1"/>
</dbReference>
<feature type="transmembrane region" description="Helical" evidence="15">
    <location>
        <begin position="132"/>
        <end position="153"/>
    </location>
</feature>
<feature type="binding site" evidence="14">
    <location>
        <position position="314"/>
    </location>
    <ligand>
        <name>Zn(2+)</name>
        <dbReference type="ChEBI" id="CHEBI:29105"/>
        <note>catalytic</note>
    </ligand>
</feature>
<dbReference type="FunFam" id="3.30.2010.10:FF:000002">
    <property type="entry name" value="CAAX prenyl protease"/>
    <property type="match status" value="1"/>
</dbReference>
<organism evidence="18 19">
    <name type="scientific">Sistotremastrum niveocremeum HHB9708</name>
    <dbReference type="NCBI Taxonomy" id="1314777"/>
    <lineage>
        <taxon>Eukaryota</taxon>
        <taxon>Fungi</taxon>
        <taxon>Dikarya</taxon>
        <taxon>Basidiomycota</taxon>
        <taxon>Agaricomycotina</taxon>
        <taxon>Agaricomycetes</taxon>
        <taxon>Sistotremastrales</taxon>
        <taxon>Sistotremastraceae</taxon>
        <taxon>Sertulicium</taxon>
        <taxon>Sertulicium niveocremeum</taxon>
    </lineage>
</organism>
<gene>
    <name evidence="18" type="ORF">SISNIDRAFT_548650</name>
</gene>
<comment type="cofactor">
    <cofactor evidence="14 15">
        <name>Zn(2+)</name>
        <dbReference type="ChEBI" id="CHEBI:29105"/>
    </cofactor>
    <text evidence="14 15">Binds 1 zinc ion per subunit.</text>
</comment>
<feature type="active site" evidence="13">
    <location>
        <position position="311"/>
    </location>
</feature>
<dbReference type="GO" id="GO:0005789">
    <property type="term" value="C:endoplasmic reticulum membrane"/>
    <property type="evidence" value="ECO:0007669"/>
    <property type="project" value="UniProtKB-SubCell"/>
</dbReference>
<evidence type="ECO:0000256" key="1">
    <source>
        <dbReference type="ARBA" id="ARBA00004477"/>
    </source>
</evidence>
<dbReference type="PANTHER" id="PTHR10120">
    <property type="entry name" value="CAAX PRENYL PROTEASE 1"/>
    <property type="match status" value="1"/>
</dbReference>
<feature type="transmembrane region" description="Helical" evidence="15">
    <location>
        <begin position="174"/>
        <end position="196"/>
    </location>
</feature>
<feature type="binding site" evidence="14">
    <location>
        <position position="310"/>
    </location>
    <ligand>
        <name>Zn(2+)</name>
        <dbReference type="ChEBI" id="CHEBI:29105"/>
        <note>catalytic</note>
    </ligand>
</feature>
<feature type="transmembrane region" description="Helical" evidence="15">
    <location>
        <begin position="323"/>
        <end position="344"/>
    </location>
</feature>
<keyword evidence="3 15" id="KW-0812">Transmembrane</keyword>
<feature type="transmembrane region" description="Helical" evidence="15">
    <location>
        <begin position="208"/>
        <end position="230"/>
    </location>
</feature>
<evidence type="ECO:0000259" key="16">
    <source>
        <dbReference type="Pfam" id="PF01435"/>
    </source>
</evidence>
<evidence type="ECO:0000256" key="8">
    <source>
        <dbReference type="ARBA" id="ARBA00022989"/>
    </source>
</evidence>
<reference evidence="18 19" key="1">
    <citation type="journal article" date="2016" name="Mol. Biol. Evol.">
        <title>Comparative Genomics of Early-Diverging Mushroom-Forming Fungi Provides Insights into the Origins of Lignocellulose Decay Capabilities.</title>
        <authorList>
            <person name="Nagy L.G."/>
            <person name="Riley R."/>
            <person name="Tritt A."/>
            <person name="Adam C."/>
            <person name="Daum C."/>
            <person name="Floudas D."/>
            <person name="Sun H."/>
            <person name="Yadav J.S."/>
            <person name="Pangilinan J."/>
            <person name="Larsson K.H."/>
            <person name="Matsuura K."/>
            <person name="Barry K."/>
            <person name="Labutti K."/>
            <person name="Kuo R."/>
            <person name="Ohm R.A."/>
            <person name="Bhattacharya S.S."/>
            <person name="Shirouzu T."/>
            <person name="Yoshinaga Y."/>
            <person name="Martin F.M."/>
            <person name="Grigoriev I.V."/>
            <person name="Hibbett D.S."/>
        </authorList>
    </citation>
    <scope>NUCLEOTIDE SEQUENCE [LARGE SCALE GENOMIC DNA]</scope>
    <source>
        <strain evidence="18 19">HHB9708</strain>
    </source>
</reference>
<accession>A0A164WSF5</accession>
<evidence type="ECO:0000256" key="7">
    <source>
        <dbReference type="ARBA" id="ARBA00022833"/>
    </source>
</evidence>
<comment type="function">
    <text evidence="15">Proteolytically removes the C-terminal three residues of farnesylated proteins.</text>
</comment>
<evidence type="ECO:0000256" key="6">
    <source>
        <dbReference type="ARBA" id="ARBA00022824"/>
    </source>
</evidence>
<evidence type="ECO:0000256" key="12">
    <source>
        <dbReference type="ARBA" id="ARBA00060927"/>
    </source>
</evidence>
<evidence type="ECO:0000256" key="4">
    <source>
        <dbReference type="ARBA" id="ARBA00022723"/>
    </source>
</evidence>
<dbReference type="InterPro" id="IPR001915">
    <property type="entry name" value="Peptidase_M48"/>
</dbReference>
<dbReference type="STRING" id="1314777.A0A164WSF5"/>
<dbReference type="GO" id="GO:0046872">
    <property type="term" value="F:metal ion binding"/>
    <property type="evidence" value="ECO:0007669"/>
    <property type="project" value="UniProtKB-UniRule"/>
</dbReference>
<keyword evidence="8 15" id="KW-1133">Transmembrane helix</keyword>
<name>A0A164WSF5_9AGAM</name>
<feature type="active site" description="Proton donor" evidence="13">
    <location>
        <position position="397"/>
    </location>
</feature>
<evidence type="ECO:0000313" key="19">
    <source>
        <dbReference type="Proteomes" id="UP000076722"/>
    </source>
</evidence>
<dbReference type="CDD" id="cd07343">
    <property type="entry name" value="M48A_Zmpste24p_like"/>
    <property type="match status" value="1"/>
</dbReference>
<feature type="transmembrane region" description="Helical" evidence="15">
    <location>
        <begin position="364"/>
        <end position="385"/>
    </location>
</feature>
<keyword evidence="4 14" id="KW-0479">Metal-binding</keyword>
<evidence type="ECO:0000256" key="2">
    <source>
        <dbReference type="ARBA" id="ARBA00022670"/>
    </source>
</evidence>
<evidence type="ECO:0000256" key="15">
    <source>
        <dbReference type="RuleBase" id="RU366005"/>
    </source>
</evidence>
<feature type="domain" description="CAAX prenyl protease 1 N-terminal" evidence="17">
    <location>
        <begin position="54"/>
        <end position="237"/>
    </location>
</feature>
<dbReference type="OrthoDB" id="360839at2759"/>
<comment type="similarity">
    <text evidence="12 15">Belongs to the peptidase M48A family.</text>
</comment>
<feature type="domain" description="Peptidase M48" evidence="16">
    <location>
        <begin position="241"/>
        <end position="462"/>
    </location>
</feature>
<dbReference type="InterPro" id="IPR032456">
    <property type="entry name" value="Peptidase_M48_N"/>
</dbReference>
<proteinExistence type="inferred from homology"/>
<keyword evidence="5 15" id="KW-0378">Hydrolase</keyword>
<dbReference type="InterPro" id="IPR027057">
    <property type="entry name" value="CAXX_Prtase_1"/>
</dbReference>
<dbReference type="GO" id="GO:0071586">
    <property type="term" value="P:CAAX-box protein processing"/>
    <property type="evidence" value="ECO:0007669"/>
    <property type="project" value="UniProtKB-UniRule"/>
</dbReference>
<keyword evidence="7 14" id="KW-0862">Zinc</keyword>
<feature type="binding site" evidence="14">
    <location>
        <position position="393"/>
    </location>
    <ligand>
        <name>Zn(2+)</name>
        <dbReference type="ChEBI" id="CHEBI:29105"/>
        <note>catalytic</note>
    </ligand>
</feature>
<dbReference type="Proteomes" id="UP000076722">
    <property type="component" value="Unassembled WGS sequence"/>
</dbReference>
<evidence type="ECO:0000313" key="18">
    <source>
        <dbReference type="EMBL" id="KZS95315.1"/>
    </source>
</evidence>
<dbReference type="EMBL" id="KV419402">
    <property type="protein sequence ID" value="KZS95315.1"/>
    <property type="molecule type" value="Genomic_DNA"/>
</dbReference>
<evidence type="ECO:0000256" key="13">
    <source>
        <dbReference type="PIRSR" id="PIRSR627057-1"/>
    </source>
</evidence>
<evidence type="ECO:0000256" key="3">
    <source>
        <dbReference type="ARBA" id="ARBA00022692"/>
    </source>
</evidence>
<keyword evidence="19" id="KW-1185">Reference proteome</keyword>
<keyword evidence="6 15" id="KW-0256">Endoplasmic reticulum</keyword>
<evidence type="ECO:0000256" key="11">
    <source>
        <dbReference type="ARBA" id="ARBA00044456"/>
    </source>
</evidence>
<evidence type="ECO:0000256" key="5">
    <source>
        <dbReference type="ARBA" id="ARBA00022801"/>
    </source>
</evidence>
<keyword evidence="2 15" id="KW-0645">Protease</keyword>
<keyword evidence="10 15" id="KW-0472">Membrane</keyword>
<keyword evidence="9 15" id="KW-0482">Metalloprotease</keyword>
<evidence type="ECO:0000256" key="9">
    <source>
        <dbReference type="ARBA" id="ARBA00023049"/>
    </source>
</evidence>
<dbReference type="Gene3D" id="3.30.2010.10">
    <property type="entry name" value="Metalloproteases ('zincins'), catalytic domain"/>
    <property type="match status" value="1"/>
</dbReference>
<comment type="catalytic activity">
    <reaction evidence="11 15">
        <text>Hydrolyzes the peptide bond -P2-(S-farnesyl or geranylgeranyl)C-P1'-P2'-P3'-COOH where P1' and P2' are amino acids with aliphatic side chains and P3' is any C-terminal residue.</text>
        <dbReference type="EC" id="3.4.24.84"/>
    </reaction>
</comment>
<dbReference type="GO" id="GO:0004222">
    <property type="term" value="F:metalloendopeptidase activity"/>
    <property type="evidence" value="ECO:0007669"/>
    <property type="project" value="UniProtKB-UniRule"/>
</dbReference>
<evidence type="ECO:0000256" key="10">
    <source>
        <dbReference type="ARBA" id="ARBA00023136"/>
    </source>
</evidence>
<dbReference type="EC" id="3.4.24.84" evidence="15"/>
<sequence>MEVVRLPLTFFQTQVQYLRQRFSWVATTPVNYKLYVVGASWAIWGFESYLQWRQYPHLSKKEVPQILADSLDQETFEKSQAYGRAKAKFGFWSGLYSRVLDTGILYYGMWAWSWGVADSVVQYYAPGTSHEIWQTLITCGIQMVFGIITDLPVSVYHTFWLEAAHGFNKTTPTVFVTDLIKGFFVQIAIGVPFLAAFTKLLRWAGDSFVPAVMSFLVAFIVVMQIIYPVLIQPLFNKLSPLAEGELRSRIEKLASGLNYPLKKLYEIDGSKRSSHSNAYMYGLPWSKHIVIYDTLIEQSKPDEVEAVVAHELGHWYYNHPMKLMLVSQLHIFAILTASSVFLHAPPLLKAFDFPDSVAQNPPMQLSFFLFQLLLTPAEAVISFGMNAISRYYEWQADEFAAQLPSRLKSKGFDEKDDMGERLGRALKTLHIKNLSTVWVDWLYSAYHNSHPTLMERLKALKGFETDSHAKSRKEL</sequence>